<accession>A0AAV7XVH1</accession>
<sequence length="204" mass="23493">MFSMSEEHRAHLSPLFDQSPQLLQDFCRLALDFLKKGPNLKLYGSAGQKLQLEVNVIQLTVEALVQLIIKCRRLNLSKSDFRDLVLTSGFNEEQEVILSEFYESNQEIVDSALSTLSPTLMHYQDLEWRFDIQVASRALLRQTVPVLTMKLTFQEKPCTGENSNRSSLLLQTDPNNLKHMIKKLDDALLEASSQHSRRLQRIFK</sequence>
<feature type="domain" description="COMM" evidence="1">
    <location>
        <begin position="122"/>
        <end position="195"/>
    </location>
</feature>
<protein>
    <recommendedName>
        <fullName evidence="1">COMM domain-containing protein</fullName>
    </recommendedName>
</protein>
<evidence type="ECO:0000313" key="2">
    <source>
        <dbReference type="EMBL" id="KAJ1528584.1"/>
    </source>
</evidence>
<dbReference type="PROSITE" id="PS51269">
    <property type="entry name" value="COMM"/>
    <property type="match status" value="1"/>
</dbReference>
<dbReference type="InterPro" id="IPR017920">
    <property type="entry name" value="COMM"/>
</dbReference>
<evidence type="ECO:0000259" key="1">
    <source>
        <dbReference type="PROSITE" id="PS51269"/>
    </source>
</evidence>
<name>A0AAV7XVH1_9NEOP</name>
<dbReference type="EMBL" id="JAPTSV010000004">
    <property type="protein sequence ID" value="KAJ1528584.1"/>
    <property type="molecule type" value="Genomic_DNA"/>
</dbReference>
<dbReference type="Proteomes" id="UP001075354">
    <property type="component" value="Chromosome 4"/>
</dbReference>
<gene>
    <name evidence="2" type="ORF">ONE63_006986</name>
</gene>
<dbReference type="AlphaFoldDB" id="A0AAV7XVH1"/>
<keyword evidence="3" id="KW-1185">Reference proteome</keyword>
<comment type="caution">
    <text evidence="2">The sequence shown here is derived from an EMBL/GenBank/DDBJ whole genome shotgun (WGS) entry which is preliminary data.</text>
</comment>
<dbReference type="PANTHER" id="PTHR15857:SF0">
    <property type="entry name" value="COMM DOMAIN-CONTAINING PROTEIN 2"/>
    <property type="match status" value="1"/>
</dbReference>
<reference evidence="2" key="1">
    <citation type="submission" date="2022-12" db="EMBL/GenBank/DDBJ databases">
        <title>Chromosome-level genome assembly of the bean flower thrips Megalurothrips usitatus.</title>
        <authorList>
            <person name="Ma L."/>
            <person name="Liu Q."/>
            <person name="Li H."/>
            <person name="Cai W."/>
        </authorList>
    </citation>
    <scope>NUCLEOTIDE SEQUENCE</scope>
    <source>
        <strain evidence="2">Cailab_2022a</strain>
    </source>
</reference>
<organism evidence="2 3">
    <name type="scientific">Megalurothrips usitatus</name>
    <name type="common">bean blossom thrips</name>
    <dbReference type="NCBI Taxonomy" id="439358"/>
    <lineage>
        <taxon>Eukaryota</taxon>
        <taxon>Metazoa</taxon>
        <taxon>Ecdysozoa</taxon>
        <taxon>Arthropoda</taxon>
        <taxon>Hexapoda</taxon>
        <taxon>Insecta</taxon>
        <taxon>Pterygota</taxon>
        <taxon>Neoptera</taxon>
        <taxon>Paraneoptera</taxon>
        <taxon>Thysanoptera</taxon>
        <taxon>Terebrantia</taxon>
        <taxon>Thripoidea</taxon>
        <taxon>Thripidae</taxon>
        <taxon>Megalurothrips</taxon>
    </lineage>
</organism>
<evidence type="ECO:0000313" key="3">
    <source>
        <dbReference type="Proteomes" id="UP001075354"/>
    </source>
</evidence>
<dbReference type="Pfam" id="PF07258">
    <property type="entry name" value="COMM_domain"/>
    <property type="match status" value="1"/>
</dbReference>
<proteinExistence type="predicted"/>
<dbReference type="InterPro" id="IPR037354">
    <property type="entry name" value="Commd2"/>
</dbReference>
<dbReference type="PANTHER" id="PTHR15857">
    <property type="entry name" value="COMM DOMAIN CONTAINING PROTEIN 2"/>
    <property type="match status" value="1"/>
</dbReference>